<accession>A0AAD2JMX8</accession>
<evidence type="ECO:0000256" key="1">
    <source>
        <dbReference type="SAM" id="MobiDB-lite"/>
    </source>
</evidence>
<feature type="compositionally biased region" description="Low complexity" evidence="1">
    <location>
        <begin position="857"/>
        <end position="869"/>
    </location>
</feature>
<proteinExistence type="predicted"/>
<feature type="compositionally biased region" description="Low complexity" evidence="1">
    <location>
        <begin position="994"/>
        <end position="1006"/>
    </location>
</feature>
<feature type="region of interest" description="Disordered" evidence="1">
    <location>
        <begin position="369"/>
        <end position="426"/>
    </location>
</feature>
<feature type="compositionally biased region" description="Polar residues" evidence="1">
    <location>
        <begin position="764"/>
        <end position="774"/>
    </location>
</feature>
<dbReference type="EMBL" id="CAKOGP040002235">
    <property type="protein sequence ID" value="CAJ1965877.1"/>
    <property type="molecule type" value="Genomic_DNA"/>
</dbReference>
<protein>
    <submittedName>
        <fullName evidence="2">Uncharacterized protein</fullName>
    </submittedName>
</protein>
<sequence>MNSKRKLPSTGDSMEPQRKKVCTELAVINLCEEYDVTENEKRIFEKAKANQLVSALIGVAALTAQRKNGNYNYSGDTVIFTLSLCHVAGTDTRPHSLFNDILMGYNFKFPGNCTFGFTLEIPDKRKLDAMITKLLQYQVAVNREKNRVYRTIDGLLQPNTTSKKSTTKALKQSAWERLILISTIYHALQYAIDVHREQSKMKDSNICYFAFRLTIDCKTNIELFRKARHFLLCLGPKKEDCHPKLTAILDNLSFEPQDTAGPKQFSIFLSDSGLGKQLQLEEYNKVLSHFRFFHDIAVNRPGKKKRPLLFTKKNISNNNKHKSMRLTQWLATLSVGLYMSYFEHKSIADSRRLKNSIVHGLFSPKDDLAHHCDSKPAPAAPLEDEVNQKQGAKNESAAAPESPDNKSAAKNDGLEPGLKKKPPLPAPDWRIVTAKEWTLHQDHHGIECYLAITTRTRNLRLELAFAEVYSGSYFCVSEHMRAVKCATMKKDGTEGMMDRSKPLTKFFSEVPQLIDHLDELHFSRPESEVWNAVGNFPVWNAMLPNGACTPQLDLSLLVNTTMCINETRVVVGRTQSKSTTSRSFDEKMIQIPFGFSSYGNPCGFALLERCKKLKQSQKDLYLYMLGIVSDFIFRTMQHFQAQADLPALCPDTVRDSIYARRVRKWLKLPYESKMGAEIVLAVLVPLGPKPKDIPRNKKHIDKSNPDDPLYGKTGCYSQVVTTNGKEMYLFQVIIAWRKWISNKCPDKHKLLPLSWKEYESGSGNITNYEDSQPNGGPMNTYKGTQEDSKIDEVGCYDDGDEKSSSEDEDESQDDGSMPDNGKSSKRNEEGDEDEIAPPTFTGTELLSSIVQGTQAESTTRVRSSTTRVRNITNDKDSKPKGGQMNTYKGTQEDSKIDKVGCYNDGDEKSSCEDEDESQDDGNVPDNGKSSRRNEEGDEKSSSEDEDESQDDGSMPDNGKSSRRNEEGDEDEIAPPTFTGTELLSSIVQGTQAESTTRVRSSTTRVRNITNDKDSKPKGGQMNTYKGTQEDSKIDKVGCYNDGDEKSSCEDEDESQDDGNVPDNGKSSRRNEEGDEKSSSEDEDESQDDGSMPDNGKSSRRNEEGDEDEIAPPTFTGTELLSSIVQGTQAESTTRVHSTPITVHPSPTEMIFEKLVFGGITNFVCKKVPLDLFFPLVRHYESKVYRDEFMFGCTAIQHYDTTTGRHRERAYPHAEYMMTREKHPDLTEAENDFVDAVHEGLRMHHPNFEVNTCDCGVIQTVNGMYHQPSHLDHEMFVKQGKEGRGQAFIGHMGLTPEGCLLRLDLLTDEAWAYVAKGEKVPPDISLWSQVRFVHVPYGSLLLIDARQFHGGHYGSDDTPRFHCFLSSLNWESRNETDHIFLLPPLTDSGIVPAPKTTFSDVKKLLALALRESNFYGSFREKFDKMYWEKQTQLKLEHAVLPIFNGSTGHLQKTAGSLPNLRTTNCEDCHAVTGRAEFLGTIYRDRSAAHGTLAVQEDEPFNGCMFYFLGTGEIPDFMKKGSIPPAIWEEVEVQPEDQDKDGNQHHPVCDMSSSKLMRTVIQLVEGAGILPTGGHYAGTLLQSTQEDGIGHGSVSIINGHPKRLCWMDWILHIPIAGMYWIAYGVPKSFPDAHIPNSLSEDLGEFNLWLDGLSPLVRAQIVSNVLQRFTRCLGLDFAVVKCRPGVAFMFPAMAWEHYFIGAGSEGQMSTVLIHPMSENKEEELRTRQSETWATR</sequence>
<feature type="compositionally biased region" description="Polar residues" evidence="1">
    <location>
        <begin position="840"/>
        <end position="856"/>
    </location>
</feature>
<feature type="compositionally biased region" description="Basic and acidic residues" evidence="1">
    <location>
        <begin position="403"/>
        <end position="413"/>
    </location>
</feature>
<feature type="compositionally biased region" description="Acidic residues" evidence="1">
    <location>
        <begin position="794"/>
        <end position="813"/>
    </location>
</feature>
<feature type="region of interest" description="Disordered" evidence="1">
    <location>
        <begin position="764"/>
        <end position="1113"/>
    </location>
</feature>
<dbReference type="Proteomes" id="UP001295423">
    <property type="component" value="Unassembled WGS sequence"/>
</dbReference>
<evidence type="ECO:0000313" key="3">
    <source>
        <dbReference type="Proteomes" id="UP001295423"/>
    </source>
</evidence>
<name>A0AAD2JMX8_9STRA</name>
<comment type="caution">
    <text evidence="2">The sequence shown here is derived from an EMBL/GenBank/DDBJ whole genome shotgun (WGS) entry which is preliminary data.</text>
</comment>
<keyword evidence="3" id="KW-1185">Reference proteome</keyword>
<organism evidence="2 3">
    <name type="scientific">Cylindrotheca closterium</name>
    <dbReference type="NCBI Taxonomy" id="2856"/>
    <lineage>
        <taxon>Eukaryota</taxon>
        <taxon>Sar</taxon>
        <taxon>Stramenopiles</taxon>
        <taxon>Ochrophyta</taxon>
        <taxon>Bacillariophyta</taxon>
        <taxon>Bacillariophyceae</taxon>
        <taxon>Bacillariophycidae</taxon>
        <taxon>Bacillariales</taxon>
        <taxon>Bacillariaceae</taxon>
        <taxon>Cylindrotheca</taxon>
    </lineage>
</organism>
<feature type="compositionally biased region" description="Polar residues" evidence="1">
    <location>
        <begin position="977"/>
        <end position="993"/>
    </location>
</feature>
<reference evidence="2" key="1">
    <citation type="submission" date="2023-08" db="EMBL/GenBank/DDBJ databases">
        <authorList>
            <person name="Audoor S."/>
            <person name="Bilcke G."/>
        </authorList>
    </citation>
    <scope>NUCLEOTIDE SEQUENCE</scope>
</reference>
<feature type="compositionally biased region" description="Basic and acidic residues" evidence="1">
    <location>
        <begin position="931"/>
        <end position="942"/>
    </location>
</feature>
<evidence type="ECO:0000313" key="2">
    <source>
        <dbReference type="EMBL" id="CAJ1965877.1"/>
    </source>
</evidence>
<feature type="compositionally biased region" description="Basic and acidic residues" evidence="1">
    <location>
        <begin position="1068"/>
        <end position="1079"/>
    </location>
</feature>
<gene>
    <name evidence="2" type="ORF">CYCCA115_LOCUS21465</name>
</gene>